<dbReference type="Proteomes" id="UP000005426">
    <property type="component" value="Unassembled WGS sequence"/>
</dbReference>
<organism evidence="1 2">
    <name type="scientific">Hypocrea atroviridis (strain ATCC 20476 / IMI 206040)</name>
    <name type="common">Trichoderma atroviride</name>
    <dbReference type="NCBI Taxonomy" id="452589"/>
    <lineage>
        <taxon>Eukaryota</taxon>
        <taxon>Fungi</taxon>
        <taxon>Dikarya</taxon>
        <taxon>Ascomycota</taxon>
        <taxon>Pezizomycotina</taxon>
        <taxon>Sordariomycetes</taxon>
        <taxon>Hypocreomycetidae</taxon>
        <taxon>Hypocreales</taxon>
        <taxon>Hypocreaceae</taxon>
        <taxon>Trichoderma</taxon>
    </lineage>
</organism>
<name>G9P118_HYPAI</name>
<dbReference type="HOGENOM" id="CLU_2996770_0_0_1"/>
<reference evidence="1 2" key="1">
    <citation type="journal article" date="2011" name="Genome Biol.">
        <title>Comparative genome sequence analysis underscores mycoparasitism as the ancestral life style of Trichoderma.</title>
        <authorList>
            <person name="Kubicek C.P."/>
            <person name="Herrera-Estrella A."/>
            <person name="Seidl-Seiboth V."/>
            <person name="Martinez D.A."/>
            <person name="Druzhinina I.S."/>
            <person name="Thon M."/>
            <person name="Zeilinger S."/>
            <person name="Casas-Flores S."/>
            <person name="Horwitz B.A."/>
            <person name="Mukherjee P.K."/>
            <person name="Mukherjee M."/>
            <person name="Kredics L."/>
            <person name="Alcaraz L.D."/>
            <person name="Aerts A."/>
            <person name="Antal Z."/>
            <person name="Atanasova L."/>
            <person name="Cervantes-Badillo M.G."/>
            <person name="Challacombe J."/>
            <person name="Chertkov O."/>
            <person name="McCluskey K."/>
            <person name="Coulpier F."/>
            <person name="Deshpande N."/>
            <person name="von Doehren H."/>
            <person name="Ebbole D.J."/>
            <person name="Esquivel-Naranjo E.U."/>
            <person name="Fekete E."/>
            <person name="Flipphi M."/>
            <person name="Glaser F."/>
            <person name="Gomez-Rodriguez E.Y."/>
            <person name="Gruber S."/>
            <person name="Han C."/>
            <person name="Henrissat B."/>
            <person name="Hermosa R."/>
            <person name="Hernandez-Onate M."/>
            <person name="Karaffa L."/>
            <person name="Kosti I."/>
            <person name="Le Crom S."/>
            <person name="Lindquist E."/>
            <person name="Lucas S."/>
            <person name="Luebeck M."/>
            <person name="Luebeck P.S."/>
            <person name="Margeot A."/>
            <person name="Metz B."/>
            <person name="Misra M."/>
            <person name="Nevalainen H."/>
            <person name="Omann M."/>
            <person name="Packer N."/>
            <person name="Perrone G."/>
            <person name="Uresti-Rivera E.E."/>
            <person name="Salamov A."/>
            <person name="Schmoll M."/>
            <person name="Seiboth B."/>
            <person name="Shapiro H."/>
            <person name="Sukno S."/>
            <person name="Tamayo-Ramos J.A."/>
            <person name="Tisch D."/>
            <person name="Wiest A."/>
            <person name="Wilkinson H.H."/>
            <person name="Zhang M."/>
            <person name="Coutinho P.M."/>
            <person name="Kenerley C.M."/>
            <person name="Monte E."/>
            <person name="Baker S.E."/>
            <person name="Grigoriev I.V."/>
        </authorList>
    </citation>
    <scope>NUCLEOTIDE SEQUENCE [LARGE SCALE GENOMIC DNA]</scope>
    <source>
        <strain evidence="2">ATCC 20476 / IMI 206040</strain>
    </source>
</reference>
<accession>G9P118</accession>
<dbReference type="EMBL" id="ABDG02000026">
    <property type="protein sequence ID" value="EHK43263.1"/>
    <property type="molecule type" value="Genomic_DNA"/>
</dbReference>
<sequence length="57" mass="6438">MDALTTRAQRLAQLEGSKACYKASQQNCEILTLEDLFHYKARLPASSMFINADIDVF</sequence>
<comment type="caution">
    <text evidence="1">The sequence shown here is derived from an EMBL/GenBank/DDBJ whole genome shotgun (WGS) entry which is preliminary data.</text>
</comment>
<protein>
    <submittedName>
        <fullName evidence="1">Uncharacterized protein</fullName>
    </submittedName>
</protein>
<evidence type="ECO:0000313" key="1">
    <source>
        <dbReference type="EMBL" id="EHK43263.1"/>
    </source>
</evidence>
<gene>
    <name evidence="1" type="ORF">TRIATDRAFT_301158</name>
</gene>
<keyword evidence="2" id="KW-1185">Reference proteome</keyword>
<proteinExistence type="predicted"/>
<evidence type="ECO:0000313" key="2">
    <source>
        <dbReference type="Proteomes" id="UP000005426"/>
    </source>
</evidence>
<dbReference type="AlphaFoldDB" id="G9P118"/>